<dbReference type="AlphaFoldDB" id="A0A2P2N4X5"/>
<sequence>MLIKQSYFAPIFSSKKLLIVDSEAYQFKTCFLLEYCPTIFSIIVV</sequence>
<reference evidence="1" key="1">
    <citation type="submission" date="2018-02" db="EMBL/GenBank/DDBJ databases">
        <title>Rhizophora mucronata_Transcriptome.</title>
        <authorList>
            <person name="Meera S.P."/>
            <person name="Sreeshan A."/>
            <person name="Augustine A."/>
        </authorList>
    </citation>
    <scope>NUCLEOTIDE SEQUENCE</scope>
    <source>
        <tissue evidence="1">Leaf</tissue>
    </source>
</reference>
<evidence type="ECO:0000313" key="1">
    <source>
        <dbReference type="EMBL" id="MBX37508.1"/>
    </source>
</evidence>
<proteinExistence type="predicted"/>
<organism evidence="1">
    <name type="scientific">Rhizophora mucronata</name>
    <name type="common">Asiatic mangrove</name>
    <dbReference type="NCBI Taxonomy" id="61149"/>
    <lineage>
        <taxon>Eukaryota</taxon>
        <taxon>Viridiplantae</taxon>
        <taxon>Streptophyta</taxon>
        <taxon>Embryophyta</taxon>
        <taxon>Tracheophyta</taxon>
        <taxon>Spermatophyta</taxon>
        <taxon>Magnoliopsida</taxon>
        <taxon>eudicotyledons</taxon>
        <taxon>Gunneridae</taxon>
        <taxon>Pentapetalae</taxon>
        <taxon>rosids</taxon>
        <taxon>fabids</taxon>
        <taxon>Malpighiales</taxon>
        <taxon>Rhizophoraceae</taxon>
        <taxon>Rhizophora</taxon>
    </lineage>
</organism>
<name>A0A2P2N4X5_RHIMU</name>
<protein>
    <submittedName>
        <fullName evidence="1">Uncharacterized protein</fullName>
    </submittedName>
</protein>
<accession>A0A2P2N4X5</accession>
<dbReference type="EMBL" id="GGEC01057024">
    <property type="protein sequence ID" value="MBX37508.1"/>
    <property type="molecule type" value="Transcribed_RNA"/>
</dbReference>